<keyword evidence="1" id="KW-0472">Membrane</keyword>
<gene>
    <name evidence="2" type="ORF">OIU74_021583</name>
</gene>
<accession>A0A9Q0WKT9</accession>
<sequence length="155" mass="18284">MISLRSLHKRLQGSLGITRSLPLRLGRSRLQLDWYCLESLRNMPFLKGLRLLPNLPALRRLGFVGFWMIGNLCGLIYQLGFLFMYSFRFQIFSGIDVVVWFFCDDTWICSLYTQYWVLFVSSISFYFQSGFFIHLDDSGFFLCCGLVIFLYLELF</sequence>
<dbReference type="Proteomes" id="UP001151752">
    <property type="component" value="Chromosome 8"/>
</dbReference>
<evidence type="ECO:0000313" key="2">
    <source>
        <dbReference type="EMBL" id="KAJ6767738.1"/>
    </source>
</evidence>
<reference evidence="2" key="2">
    <citation type="journal article" date="2023" name="Int. J. Mol. Sci.">
        <title>De Novo Assembly and Annotation of 11 Diverse Shrub Willow (Salix) Genomes Reveals Novel Gene Organization in Sex-Linked Regions.</title>
        <authorList>
            <person name="Hyden B."/>
            <person name="Feng K."/>
            <person name="Yates T.B."/>
            <person name="Jawdy S."/>
            <person name="Cereghino C."/>
            <person name="Smart L.B."/>
            <person name="Muchero W."/>
        </authorList>
    </citation>
    <scope>NUCLEOTIDE SEQUENCE</scope>
    <source>
        <tissue evidence="2">Shoot tip</tissue>
    </source>
</reference>
<feature type="transmembrane region" description="Helical" evidence="1">
    <location>
        <begin position="139"/>
        <end position="154"/>
    </location>
</feature>
<keyword evidence="1" id="KW-0812">Transmembrane</keyword>
<keyword evidence="1" id="KW-1133">Transmembrane helix</keyword>
<dbReference type="AlphaFoldDB" id="A0A9Q0WKT9"/>
<evidence type="ECO:0000256" key="1">
    <source>
        <dbReference type="SAM" id="Phobius"/>
    </source>
</evidence>
<evidence type="ECO:0000313" key="3">
    <source>
        <dbReference type="Proteomes" id="UP001151752"/>
    </source>
</evidence>
<proteinExistence type="predicted"/>
<protein>
    <submittedName>
        <fullName evidence="2">Uncharacterized protein</fullName>
    </submittedName>
</protein>
<comment type="caution">
    <text evidence="2">The sequence shown here is derived from an EMBL/GenBank/DDBJ whole genome shotgun (WGS) entry which is preliminary data.</text>
</comment>
<reference evidence="2" key="1">
    <citation type="submission" date="2022-11" db="EMBL/GenBank/DDBJ databases">
        <authorList>
            <person name="Hyden B.L."/>
            <person name="Feng K."/>
            <person name="Yates T."/>
            <person name="Jawdy S."/>
            <person name="Smart L.B."/>
            <person name="Muchero W."/>
        </authorList>
    </citation>
    <scope>NUCLEOTIDE SEQUENCE</scope>
    <source>
        <tissue evidence="2">Shoot tip</tissue>
    </source>
</reference>
<name>A0A9Q0WKT9_9ROSI</name>
<organism evidence="2 3">
    <name type="scientific">Salix koriyanagi</name>
    <dbReference type="NCBI Taxonomy" id="2511006"/>
    <lineage>
        <taxon>Eukaryota</taxon>
        <taxon>Viridiplantae</taxon>
        <taxon>Streptophyta</taxon>
        <taxon>Embryophyta</taxon>
        <taxon>Tracheophyta</taxon>
        <taxon>Spermatophyta</taxon>
        <taxon>Magnoliopsida</taxon>
        <taxon>eudicotyledons</taxon>
        <taxon>Gunneridae</taxon>
        <taxon>Pentapetalae</taxon>
        <taxon>rosids</taxon>
        <taxon>fabids</taxon>
        <taxon>Malpighiales</taxon>
        <taxon>Salicaceae</taxon>
        <taxon>Saliceae</taxon>
        <taxon>Salix</taxon>
    </lineage>
</organism>
<keyword evidence="3" id="KW-1185">Reference proteome</keyword>
<feature type="transmembrane region" description="Helical" evidence="1">
    <location>
        <begin position="57"/>
        <end position="77"/>
    </location>
</feature>
<dbReference type="EMBL" id="JAPFFM010000003">
    <property type="protein sequence ID" value="KAJ6767738.1"/>
    <property type="molecule type" value="Genomic_DNA"/>
</dbReference>